<reference evidence="2 3" key="1">
    <citation type="submission" date="2024-02" db="EMBL/GenBank/DDBJ databases">
        <authorList>
            <person name="Chen Y."/>
            <person name="Shah S."/>
            <person name="Dougan E. K."/>
            <person name="Thang M."/>
            <person name="Chan C."/>
        </authorList>
    </citation>
    <scope>NUCLEOTIDE SEQUENCE [LARGE SCALE GENOMIC DNA]</scope>
</reference>
<dbReference type="EMBL" id="CAXAMN010002226">
    <property type="protein sequence ID" value="CAK8998710.1"/>
    <property type="molecule type" value="Genomic_DNA"/>
</dbReference>
<comment type="caution">
    <text evidence="2">The sequence shown here is derived from an EMBL/GenBank/DDBJ whole genome shotgun (WGS) entry which is preliminary data.</text>
</comment>
<proteinExistence type="predicted"/>
<protein>
    <submittedName>
        <fullName evidence="2">Uncharacterized protein</fullName>
    </submittedName>
</protein>
<name>A0ABP0I818_9DINO</name>
<evidence type="ECO:0000313" key="2">
    <source>
        <dbReference type="EMBL" id="CAK8998710.1"/>
    </source>
</evidence>
<keyword evidence="3" id="KW-1185">Reference proteome</keyword>
<organism evidence="2 3">
    <name type="scientific">Durusdinium trenchii</name>
    <dbReference type="NCBI Taxonomy" id="1381693"/>
    <lineage>
        <taxon>Eukaryota</taxon>
        <taxon>Sar</taxon>
        <taxon>Alveolata</taxon>
        <taxon>Dinophyceae</taxon>
        <taxon>Suessiales</taxon>
        <taxon>Symbiodiniaceae</taxon>
        <taxon>Durusdinium</taxon>
    </lineage>
</organism>
<gene>
    <name evidence="2" type="ORF">CCMP2556_LOCUS5354</name>
</gene>
<evidence type="ECO:0000256" key="1">
    <source>
        <dbReference type="SAM" id="MobiDB-lite"/>
    </source>
</evidence>
<sequence>MLSSPLNPPPSGPSHPTGRTLFGPPPVPPPRDLRQRFMGGADLRADSAPIRLDADAPPDPRQKLESMRRGLVAVGVDSALFEQVVDRLAPNGDLEKACEVLKTRFATALNALQ</sequence>
<evidence type="ECO:0000313" key="3">
    <source>
        <dbReference type="Proteomes" id="UP001642484"/>
    </source>
</evidence>
<feature type="compositionally biased region" description="Pro residues" evidence="1">
    <location>
        <begin position="1"/>
        <end position="13"/>
    </location>
</feature>
<accession>A0ABP0I818</accession>
<feature type="region of interest" description="Disordered" evidence="1">
    <location>
        <begin position="1"/>
        <end position="34"/>
    </location>
</feature>
<dbReference type="Proteomes" id="UP001642484">
    <property type="component" value="Unassembled WGS sequence"/>
</dbReference>